<protein>
    <recommendedName>
        <fullName evidence="4">TolB protein</fullName>
    </recommendedName>
</protein>
<reference evidence="3" key="1">
    <citation type="journal article" date="2019" name="Int. J. Syst. Evol. Microbiol.">
        <title>The Global Catalogue of Microorganisms (GCM) 10K type strain sequencing project: providing services to taxonomists for standard genome sequencing and annotation.</title>
        <authorList>
            <consortium name="The Broad Institute Genomics Platform"/>
            <consortium name="The Broad Institute Genome Sequencing Center for Infectious Disease"/>
            <person name="Wu L."/>
            <person name="Ma J."/>
        </authorList>
    </citation>
    <scope>NUCLEOTIDE SEQUENCE [LARGE SCALE GENOMIC DNA]</scope>
    <source>
        <strain evidence="3">CCUG 53915</strain>
    </source>
</reference>
<keyword evidence="1" id="KW-0812">Transmembrane</keyword>
<name>A0ABW3TVS7_9BACL</name>
<organism evidence="2 3">
    <name type="scientific">Sporosarcina contaminans</name>
    <dbReference type="NCBI Taxonomy" id="633403"/>
    <lineage>
        <taxon>Bacteria</taxon>
        <taxon>Bacillati</taxon>
        <taxon>Bacillota</taxon>
        <taxon>Bacilli</taxon>
        <taxon>Bacillales</taxon>
        <taxon>Caryophanaceae</taxon>
        <taxon>Sporosarcina</taxon>
    </lineage>
</organism>
<dbReference type="Proteomes" id="UP001597231">
    <property type="component" value="Unassembled WGS sequence"/>
</dbReference>
<dbReference type="EMBL" id="JBHTLT010000020">
    <property type="protein sequence ID" value="MFD1204359.1"/>
    <property type="molecule type" value="Genomic_DNA"/>
</dbReference>
<keyword evidence="3" id="KW-1185">Reference proteome</keyword>
<evidence type="ECO:0008006" key="4">
    <source>
        <dbReference type="Google" id="ProtNLM"/>
    </source>
</evidence>
<proteinExistence type="predicted"/>
<feature type="transmembrane region" description="Helical" evidence="1">
    <location>
        <begin position="6"/>
        <end position="26"/>
    </location>
</feature>
<dbReference type="InterPro" id="IPR011042">
    <property type="entry name" value="6-blade_b-propeller_TolB-like"/>
</dbReference>
<evidence type="ECO:0000256" key="1">
    <source>
        <dbReference type="SAM" id="Phobius"/>
    </source>
</evidence>
<keyword evidence="1" id="KW-1133">Transmembrane helix</keyword>
<gene>
    <name evidence="2" type="ORF">ACFQ38_04350</name>
</gene>
<dbReference type="RefSeq" id="WP_381479875.1">
    <property type="nucleotide sequence ID" value="NZ_JBHTLT010000020.1"/>
</dbReference>
<evidence type="ECO:0000313" key="2">
    <source>
        <dbReference type="EMBL" id="MFD1204359.1"/>
    </source>
</evidence>
<sequence length="342" mass="39273">MKKPTIWIVSSIAIITIGLVIMGFMFDVSENEKQNGLTGIYDVTIDGIIAFVEFERGKPSLYQSDKDGKKELLAQFPVDQTIVDVSFSNDGQILSYAVTDKEMDMDSNTEIHFIHMDTMQDEVAFTENAIVTEIAFDPKDSSLLFYLRADTFTNYSPITGERPHDFDVYSFKVDMKKSERHTHMKKYAMSSLHVSSDDDTVFVQMTDDDDVQSADDVFQAKQRIFQIPLSDPEEKEIISDPSGHEDIYDFLIIPERNEIIFQAVSGTKSNGIFQYDLFSFNYETFETEQLTTMRSNASKPLRGPDDQIYFIVDRRFGERQPDYHLYKMKIDGGETMEVPLNH</sequence>
<accession>A0ABW3TVS7</accession>
<keyword evidence="1" id="KW-0472">Membrane</keyword>
<dbReference type="SUPFAM" id="SSF82171">
    <property type="entry name" value="DPP6 N-terminal domain-like"/>
    <property type="match status" value="1"/>
</dbReference>
<evidence type="ECO:0000313" key="3">
    <source>
        <dbReference type="Proteomes" id="UP001597231"/>
    </source>
</evidence>
<dbReference type="Gene3D" id="2.120.10.30">
    <property type="entry name" value="TolB, C-terminal domain"/>
    <property type="match status" value="1"/>
</dbReference>
<comment type="caution">
    <text evidence="2">The sequence shown here is derived from an EMBL/GenBank/DDBJ whole genome shotgun (WGS) entry which is preliminary data.</text>
</comment>